<reference evidence="5" key="1">
    <citation type="submission" date="2011-08" db="EMBL/GenBank/DDBJ databases">
        <title>The draft genome of Latimeria chalumnae.</title>
        <authorList>
            <person name="Di Palma F."/>
            <person name="Alfoldi J."/>
            <person name="Johnson J."/>
            <person name="Berlin A."/>
            <person name="Gnerre S."/>
            <person name="Jaffe D."/>
            <person name="MacCallum I."/>
            <person name="Young S."/>
            <person name="Walker B.J."/>
            <person name="Lander E."/>
            <person name="Lindblad-Toh K."/>
        </authorList>
    </citation>
    <scope>NUCLEOTIDE SEQUENCE [LARGE SCALE GENOMIC DNA]</scope>
    <source>
        <strain evidence="5">Wild caught</strain>
    </source>
</reference>
<evidence type="ECO:0000313" key="5">
    <source>
        <dbReference type="Proteomes" id="UP000008672"/>
    </source>
</evidence>
<dbReference type="InParanoid" id="H2ZUL9"/>
<dbReference type="GeneTree" id="ENSGT00940000157475"/>
<dbReference type="InterPro" id="IPR042420">
    <property type="entry name" value="RAI14/UACA"/>
</dbReference>
<feature type="coiled-coil region" evidence="3">
    <location>
        <begin position="1"/>
        <end position="91"/>
    </location>
</feature>
<dbReference type="EMBL" id="AFYH01080104">
    <property type="status" value="NOT_ANNOTATED_CDS"/>
    <property type="molecule type" value="Genomic_DNA"/>
</dbReference>
<dbReference type="OMA" id="KCHEMEK"/>
<feature type="coiled-coil region" evidence="3">
    <location>
        <begin position="1008"/>
        <end position="1084"/>
    </location>
</feature>
<accession>H2ZUL9</accession>
<keyword evidence="2 3" id="KW-0175">Coiled coil</keyword>
<dbReference type="GO" id="GO:0003779">
    <property type="term" value="F:actin binding"/>
    <property type="evidence" value="ECO:0007669"/>
    <property type="project" value="InterPro"/>
</dbReference>
<dbReference type="eggNOG" id="ENOG502QPYN">
    <property type="taxonomic scope" value="Eukaryota"/>
</dbReference>
<dbReference type="STRING" id="7897.ENSLACP00000001090"/>
<dbReference type="EMBL" id="AFYH01080103">
    <property type="status" value="NOT_ANNOTATED_CDS"/>
    <property type="molecule type" value="Genomic_DNA"/>
</dbReference>
<dbReference type="PANTHER" id="PTHR24129:SF1">
    <property type="entry name" value="UVEAL AUTOANTIGEN WITH COILED-COIL DOMAINS AND ANKYRIN REPEATS"/>
    <property type="match status" value="1"/>
</dbReference>
<feature type="coiled-coil region" evidence="3">
    <location>
        <begin position="165"/>
        <end position="368"/>
    </location>
</feature>
<evidence type="ECO:0000256" key="3">
    <source>
        <dbReference type="SAM" id="Coils"/>
    </source>
</evidence>
<dbReference type="HOGENOM" id="CLU_005323_1_0_1"/>
<sequence length="1124" mass="130879">LKELETENEDLKGKLRKIHQDQKLLMDKFNEVQQHIKQERAAYDNLQKEKEQLNILLTRKEKEHEESLKLNESLKTKLKSYEVQIQNLALHFSQNSDLLVLKHNSLYVGDKLKTSSSLQPHAPSRSMLRPLELSIPSQSISLENDVLKKDLEMMRKKSDIAMEDNGKLQNELSSKINECKCLEAECKRVKDESDEQIKQLEDALNDVQKRMFESEGKVKHLQALVVALKDHLAKEGSSGKSQMMEELKEQLKDMKSKYEGASAEVGRLRSQIKRSETTVEELKKVEERMVEENKRLQKEMSVSKRAKEEAEKKAVEVEGCLKEMEAKLALYVPLQKFDNMKSLLTSAVDEKEKQVSEMEKEYNIAREEICKLQTDLKNQRDRMVDFVKLKEHEQLKSTLEHHTGQYKKEISELANKDKVLQKEVEKNKQEKQQLKQQLQELRNTIATQYVLVKSHEEIKNSFNQTISNLNRKVEEMTQKYEESVLETEQLHRERKSLTEKMQNLQGEYMPKEEHGIQVMALNSKIKNLKEELCQLNQKHSDTQMEVRKLISENSSLKGEINSQYVPQTAYEEVKTVLNSSLNNVKAEVDELKKENTKIQEECAKQKEENMMLKKELKGFQDRMQAEYISLKDHEEIQASLSTTVQDLQKKLTESTAKYERAQCEIINLHKEIEAQRKELDTIQECINSKFIPVTKVEEKQNAFDAEIMDVKNQLTEQTEKYNNAKQEMERYRQENGGLKSEILSMKQNLQLNYIPNDRYKEMERKVTGKVDELSGELGELTQKHTDLKHEKERLQGENAKYSSELLALQTRMQGEYILLEQFETMKEALNSTVEKLKDDLESTKTIYEQEVEKVRELQQVLERQKSSSVPLVEHTQMKEALEMEVAMLKSDLEKNNENTKQNEQHILKLQTEIQNTTKALREEKNKDVIDLSKYNSMRSTLEAQVVMLNEKLSSLTQKYKAMCEEALQAKKEELSAKDEKETLKSRSFGIDQEIKELKDRYDMSLKTISDLQSSIQESAKQIEAKDNKITELLNDVERLKQALNGLSQLTYTSGTPTKRHIQQTEVLQSQVKILQQQLADADSRHREVISIYRTHLLSAAEGHMDEDVQAALLQIIRMRQELVC</sequence>
<keyword evidence="1" id="KW-0677">Repeat</keyword>
<name>H2ZUL9_LATCH</name>
<dbReference type="Gene3D" id="1.20.5.170">
    <property type="match status" value="1"/>
</dbReference>
<keyword evidence="5" id="KW-1185">Reference proteome</keyword>
<dbReference type="SUPFAM" id="SSF57997">
    <property type="entry name" value="Tropomyosin"/>
    <property type="match status" value="1"/>
</dbReference>
<protein>
    <submittedName>
        <fullName evidence="4">Uveal autoantigen with coiled-coil domains and ankyrin repeats</fullName>
    </submittedName>
</protein>
<gene>
    <name evidence="4" type="primary">UACA</name>
</gene>
<dbReference type="Proteomes" id="UP000008672">
    <property type="component" value="Unassembled WGS sequence"/>
</dbReference>
<dbReference type="FunCoup" id="H2ZUL9">
    <property type="interactions" value="1188"/>
</dbReference>
<evidence type="ECO:0000256" key="1">
    <source>
        <dbReference type="ARBA" id="ARBA00022737"/>
    </source>
</evidence>
<dbReference type="AlphaFoldDB" id="H2ZUL9"/>
<feature type="coiled-coil region" evidence="3">
    <location>
        <begin position="574"/>
        <end position="678"/>
    </location>
</feature>
<organism evidence="4 5">
    <name type="scientific">Latimeria chalumnae</name>
    <name type="common">Coelacanth</name>
    <dbReference type="NCBI Taxonomy" id="7897"/>
    <lineage>
        <taxon>Eukaryota</taxon>
        <taxon>Metazoa</taxon>
        <taxon>Chordata</taxon>
        <taxon>Craniata</taxon>
        <taxon>Vertebrata</taxon>
        <taxon>Euteleostomi</taxon>
        <taxon>Coelacanthiformes</taxon>
        <taxon>Coelacanthidae</taxon>
        <taxon>Latimeria</taxon>
    </lineage>
</organism>
<dbReference type="EMBL" id="AFYH01080102">
    <property type="status" value="NOT_ANNOTATED_CDS"/>
    <property type="molecule type" value="Genomic_DNA"/>
</dbReference>
<dbReference type="PANTHER" id="PTHR24129">
    <property type="entry name" value="ANKYCORBIN"/>
    <property type="match status" value="1"/>
</dbReference>
<evidence type="ECO:0000313" key="4">
    <source>
        <dbReference type="Ensembl" id="ENSLACP00000001090.1"/>
    </source>
</evidence>
<proteinExistence type="predicted"/>
<evidence type="ECO:0000256" key="2">
    <source>
        <dbReference type="ARBA" id="ARBA00023054"/>
    </source>
</evidence>
<feature type="coiled-coil region" evidence="3">
    <location>
        <begin position="707"/>
        <end position="972"/>
    </location>
</feature>
<dbReference type="Ensembl" id="ENSLACT00000001100.1">
    <property type="protein sequence ID" value="ENSLACP00000001090.1"/>
    <property type="gene ID" value="ENSLACG00000000975.1"/>
</dbReference>
<dbReference type="Bgee" id="ENSLACG00000000975">
    <property type="expression patterns" value="Expressed in mesonephros and 6 other cell types or tissues"/>
</dbReference>
<feature type="coiled-coil region" evidence="3">
    <location>
        <begin position="410"/>
        <end position="538"/>
    </location>
</feature>
<reference evidence="4" key="2">
    <citation type="submission" date="2025-08" db="UniProtKB">
        <authorList>
            <consortium name="Ensembl"/>
        </authorList>
    </citation>
    <scope>IDENTIFICATION</scope>
</reference>
<reference evidence="4" key="3">
    <citation type="submission" date="2025-09" db="UniProtKB">
        <authorList>
            <consortium name="Ensembl"/>
        </authorList>
    </citation>
    <scope>IDENTIFICATION</scope>
</reference>